<sequence>MSAPNWHKSSYSDGNGGHCVEVAEGLSTLVRDTRHRELGSLVFPAREWTALLADIDAL</sequence>
<proteinExistence type="predicted"/>
<accession>A0ABV9E2N7</accession>
<evidence type="ECO:0000313" key="3">
    <source>
        <dbReference type="Proteomes" id="UP001595923"/>
    </source>
</evidence>
<gene>
    <name evidence="2" type="ORF">ACFO4E_23420</name>
</gene>
<organism evidence="2 3">
    <name type="scientific">Nocardiopsis mangrovi</name>
    <dbReference type="NCBI Taxonomy" id="1179818"/>
    <lineage>
        <taxon>Bacteria</taxon>
        <taxon>Bacillati</taxon>
        <taxon>Actinomycetota</taxon>
        <taxon>Actinomycetes</taxon>
        <taxon>Streptosporangiales</taxon>
        <taxon>Nocardiopsidaceae</taxon>
        <taxon>Nocardiopsis</taxon>
    </lineage>
</organism>
<feature type="domain" description="DUF397" evidence="1">
    <location>
        <begin position="5"/>
        <end position="55"/>
    </location>
</feature>
<evidence type="ECO:0000313" key="2">
    <source>
        <dbReference type="EMBL" id="MFC4564819.1"/>
    </source>
</evidence>
<protein>
    <submittedName>
        <fullName evidence="2">DUF397 domain-containing protein</fullName>
    </submittedName>
</protein>
<dbReference type="InterPro" id="IPR007278">
    <property type="entry name" value="DUF397"/>
</dbReference>
<name>A0ABV9E2N7_9ACTN</name>
<keyword evidence="3" id="KW-1185">Reference proteome</keyword>
<dbReference type="RefSeq" id="WP_378578299.1">
    <property type="nucleotide sequence ID" value="NZ_JBHSFQ010000029.1"/>
</dbReference>
<dbReference type="Pfam" id="PF04149">
    <property type="entry name" value="DUF397"/>
    <property type="match status" value="1"/>
</dbReference>
<reference evidence="3" key="1">
    <citation type="journal article" date="2019" name="Int. J. Syst. Evol. Microbiol.">
        <title>The Global Catalogue of Microorganisms (GCM) 10K type strain sequencing project: providing services to taxonomists for standard genome sequencing and annotation.</title>
        <authorList>
            <consortium name="The Broad Institute Genomics Platform"/>
            <consortium name="The Broad Institute Genome Sequencing Center for Infectious Disease"/>
            <person name="Wu L."/>
            <person name="Ma J."/>
        </authorList>
    </citation>
    <scope>NUCLEOTIDE SEQUENCE [LARGE SCALE GENOMIC DNA]</scope>
    <source>
        <strain evidence="3">XZYJ18</strain>
    </source>
</reference>
<comment type="caution">
    <text evidence="2">The sequence shown here is derived from an EMBL/GenBank/DDBJ whole genome shotgun (WGS) entry which is preliminary data.</text>
</comment>
<dbReference type="EMBL" id="JBHSFQ010000029">
    <property type="protein sequence ID" value="MFC4564819.1"/>
    <property type="molecule type" value="Genomic_DNA"/>
</dbReference>
<dbReference type="Proteomes" id="UP001595923">
    <property type="component" value="Unassembled WGS sequence"/>
</dbReference>
<evidence type="ECO:0000259" key="1">
    <source>
        <dbReference type="Pfam" id="PF04149"/>
    </source>
</evidence>